<dbReference type="PROSITE" id="PS50943">
    <property type="entry name" value="HTH_CROC1"/>
    <property type="match status" value="1"/>
</dbReference>
<dbReference type="SMART" id="SM00530">
    <property type="entry name" value="HTH_XRE"/>
    <property type="match status" value="1"/>
</dbReference>
<dbReference type="Pfam" id="PF06114">
    <property type="entry name" value="Peptidase_M78"/>
    <property type="match status" value="1"/>
</dbReference>
<dbReference type="InterPro" id="IPR010982">
    <property type="entry name" value="Lambda_DNA-bd_dom_sf"/>
</dbReference>
<dbReference type="AlphaFoldDB" id="A0A4Z0PFJ9"/>
<dbReference type="GO" id="GO:0003677">
    <property type="term" value="F:DNA binding"/>
    <property type="evidence" value="ECO:0007669"/>
    <property type="project" value="InterPro"/>
</dbReference>
<name>A0A4Z0PFJ9_9BACT</name>
<feature type="domain" description="HTH cro/C1-type" evidence="2">
    <location>
        <begin position="10"/>
        <end position="64"/>
    </location>
</feature>
<dbReference type="CDD" id="cd00093">
    <property type="entry name" value="HTH_XRE"/>
    <property type="match status" value="1"/>
</dbReference>
<proteinExistence type="inferred from homology"/>
<sequence length="360" mass="41505">METRFNYQMLELARSSRGITQKELAALINRTQAAVSQWEHNLREPNEEDISTLSTVLNYPTSFFYQEDIDAYLPPVQGHYRKKAALKAVSRTQLEAHFRLLGGWVNKLQDVIEPEDGIAKPDFLDDTLTDTSPEDLARQLRAKWRIPNGPLRSLTTLLENHKIVVAKTWMANENVDGYSFFTRSGMPVIYVNKDVAMDRLRFNIAHELGHLVMHSDCLPDAERENEAHRFAAEFLMPRFDIEDQLRGLRFESLLPLKAKWGCSMASLLYRAKQLKLVNDDRYRSLVIELSPYRKKEPVDVAKHGFVEHPQLLGEMVRYHVEEMEMTTTQLKGMLHLNDADFSQLMLSIGRGNGGMYVSHR</sequence>
<dbReference type="Proteomes" id="UP000297739">
    <property type="component" value="Unassembled WGS sequence"/>
</dbReference>
<gene>
    <name evidence="3" type="ORF">E5J99_20195</name>
</gene>
<comment type="similarity">
    <text evidence="1">Belongs to the short-chain fatty acyl-CoA assimilation regulator (ScfR) family.</text>
</comment>
<dbReference type="PANTHER" id="PTHR43236">
    <property type="entry name" value="ANTITOXIN HIGA1"/>
    <property type="match status" value="1"/>
</dbReference>
<evidence type="ECO:0000313" key="3">
    <source>
        <dbReference type="EMBL" id="TGE12588.1"/>
    </source>
</evidence>
<evidence type="ECO:0000256" key="1">
    <source>
        <dbReference type="ARBA" id="ARBA00007227"/>
    </source>
</evidence>
<evidence type="ECO:0000313" key="4">
    <source>
        <dbReference type="Proteomes" id="UP000297739"/>
    </source>
</evidence>
<dbReference type="Gene3D" id="1.10.260.40">
    <property type="entry name" value="lambda repressor-like DNA-binding domains"/>
    <property type="match status" value="1"/>
</dbReference>
<dbReference type="PANTHER" id="PTHR43236:SF1">
    <property type="entry name" value="BLL7220 PROTEIN"/>
    <property type="match status" value="1"/>
</dbReference>
<organism evidence="3 4">
    <name type="scientific">Hymenobacter elongatus</name>
    <dbReference type="NCBI Taxonomy" id="877208"/>
    <lineage>
        <taxon>Bacteria</taxon>
        <taxon>Pseudomonadati</taxon>
        <taxon>Bacteroidota</taxon>
        <taxon>Cytophagia</taxon>
        <taxon>Cytophagales</taxon>
        <taxon>Hymenobacteraceae</taxon>
        <taxon>Hymenobacter</taxon>
    </lineage>
</organism>
<dbReference type="InterPro" id="IPR001387">
    <property type="entry name" value="Cro/C1-type_HTH"/>
</dbReference>
<reference evidence="3 4" key="1">
    <citation type="submission" date="2019-04" db="EMBL/GenBank/DDBJ databases">
        <authorList>
            <person name="Feng G."/>
            <person name="Zhang J."/>
            <person name="Zhu H."/>
        </authorList>
    </citation>
    <scope>NUCLEOTIDE SEQUENCE [LARGE SCALE GENOMIC DNA]</scope>
    <source>
        <strain evidence="3 4">JCM 17223</strain>
    </source>
</reference>
<evidence type="ECO:0000259" key="2">
    <source>
        <dbReference type="PROSITE" id="PS50943"/>
    </source>
</evidence>
<dbReference type="InterPro" id="IPR010359">
    <property type="entry name" value="IrrE_HExxH"/>
</dbReference>
<accession>A0A4Z0PFJ9</accession>
<protein>
    <submittedName>
        <fullName evidence="3">ImmA/IrrE family metallo-endopeptidase</fullName>
    </submittedName>
</protein>
<keyword evidence="4" id="KW-1185">Reference proteome</keyword>
<dbReference type="OrthoDB" id="9794834at2"/>
<dbReference type="EMBL" id="SRLD01000067">
    <property type="protein sequence ID" value="TGE12588.1"/>
    <property type="molecule type" value="Genomic_DNA"/>
</dbReference>
<dbReference type="Pfam" id="PF01381">
    <property type="entry name" value="HTH_3"/>
    <property type="match status" value="1"/>
</dbReference>
<dbReference type="Gene3D" id="1.10.10.2910">
    <property type="match status" value="1"/>
</dbReference>
<comment type="caution">
    <text evidence="3">The sequence shown here is derived from an EMBL/GenBank/DDBJ whole genome shotgun (WGS) entry which is preliminary data.</text>
</comment>
<dbReference type="InterPro" id="IPR052345">
    <property type="entry name" value="Rad_response_metalloprotease"/>
</dbReference>
<dbReference type="SUPFAM" id="SSF47413">
    <property type="entry name" value="lambda repressor-like DNA-binding domains"/>
    <property type="match status" value="1"/>
</dbReference>